<evidence type="ECO:0000256" key="1">
    <source>
        <dbReference type="SAM" id="SignalP"/>
    </source>
</evidence>
<evidence type="ECO:0000313" key="2">
    <source>
        <dbReference type="EMBL" id="KAK7033447.1"/>
    </source>
</evidence>
<name>A0AAW0C255_9AGAR</name>
<organism evidence="2 3">
    <name type="scientific">Favolaschia claudopus</name>
    <dbReference type="NCBI Taxonomy" id="2862362"/>
    <lineage>
        <taxon>Eukaryota</taxon>
        <taxon>Fungi</taxon>
        <taxon>Dikarya</taxon>
        <taxon>Basidiomycota</taxon>
        <taxon>Agaricomycotina</taxon>
        <taxon>Agaricomycetes</taxon>
        <taxon>Agaricomycetidae</taxon>
        <taxon>Agaricales</taxon>
        <taxon>Marasmiineae</taxon>
        <taxon>Mycenaceae</taxon>
        <taxon>Favolaschia</taxon>
    </lineage>
</organism>
<reference evidence="2 3" key="1">
    <citation type="journal article" date="2024" name="J Genomics">
        <title>Draft genome sequencing and assembly of Favolaschia claudopus CIRM-BRFM 2984 isolated from oak limbs.</title>
        <authorList>
            <person name="Navarro D."/>
            <person name="Drula E."/>
            <person name="Chaduli D."/>
            <person name="Cazenave R."/>
            <person name="Ahrendt S."/>
            <person name="Wang J."/>
            <person name="Lipzen A."/>
            <person name="Daum C."/>
            <person name="Barry K."/>
            <person name="Grigoriev I.V."/>
            <person name="Favel A."/>
            <person name="Rosso M.N."/>
            <person name="Martin F."/>
        </authorList>
    </citation>
    <scope>NUCLEOTIDE SEQUENCE [LARGE SCALE GENOMIC DNA]</scope>
    <source>
        <strain evidence="2 3">CIRM-BRFM 2984</strain>
    </source>
</reference>
<comment type="caution">
    <text evidence="2">The sequence shown here is derived from an EMBL/GenBank/DDBJ whole genome shotgun (WGS) entry which is preliminary data.</text>
</comment>
<dbReference type="Proteomes" id="UP001362999">
    <property type="component" value="Unassembled WGS sequence"/>
</dbReference>
<proteinExistence type="predicted"/>
<gene>
    <name evidence="2" type="ORF">R3P38DRAFT_3352574</name>
</gene>
<keyword evidence="1" id="KW-0732">Signal</keyword>
<feature type="signal peptide" evidence="1">
    <location>
        <begin position="1"/>
        <end position="19"/>
    </location>
</feature>
<feature type="chain" id="PRO_5043889140" evidence="1">
    <location>
        <begin position="20"/>
        <end position="124"/>
    </location>
</feature>
<dbReference type="AlphaFoldDB" id="A0AAW0C255"/>
<protein>
    <submittedName>
        <fullName evidence="2">Uncharacterized protein</fullName>
    </submittedName>
</protein>
<dbReference type="EMBL" id="JAWWNJ010000023">
    <property type="protein sequence ID" value="KAK7033447.1"/>
    <property type="molecule type" value="Genomic_DNA"/>
</dbReference>
<evidence type="ECO:0000313" key="3">
    <source>
        <dbReference type="Proteomes" id="UP001362999"/>
    </source>
</evidence>
<accession>A0AAW0C255</accession>
<keyword evidence="3" id="KW-1185">Reference proteome</keyword>
<sequence>MRWAQYLVLALALFDICYAINLLPASASKSWNGELSVARIVKVVDGSLSELVHVWEKRSVQYSSDSNMQLTGCFRIRHHAQRRELRENELGGTSYSDLARRSRGFWTDTGRNESCRCFISLPIS</sequence>